<evidence type="ECO:0000256" key="3">
    <source>
        <dbReference type="ARBA" id="ARBA00023150"/>
    </source>
</evidence>
<dbReference type="FunFam" id="3.10.20.30:FF:000010">
    <property type="entry name" value="Molybdopterin synthase sulfur carrier subunit"/>
    <property type="match status" value="1"/>
</dbReference>
<dbReference type="OrthoDB" id="9801945at2"/>
<dbReference type="InterPro" id="IPR016155">
    <property type="entry name" value="Mopterin_synth/thiamin_S_b"/>
</dbReference>
<comment type="function">
    <text evidence="6">Involved in sulfur transfer in the conversion of molybdopterin precursor Z to molybdopterin.</text>
</comment>
<evidence type="ECO:0000256" key="6">
    <source>
        <dbReference type="ARBA" id="ARBA00054425"/>
    </source>
</evidence>
<evidence type="ECO:0000256" key="7">
    <source>
        <dbReference type="ARBA" id="ARBA00063099"/>
    </source>
</evidence>
<reference evidence="13 14" key="1">
    <citation type="submission" date="2017-10" db="EMBL/GenBank/DDBJ databases">
        <title>Bacillus sp. nov., a halophilic bacterium isolated from a Keqin Lake.</title>
        <authorList>
            <person name="Wang H."/>
        </authorList>
    </citation>
    <scope>NUCLEOTIDE SEQUENCE [LARGE SCALE GENOMIC DNA]</scope>
    <source>
        <strain evidence="13 14">KCTC 13187</strain>
    </source>
</reference>
<keyword evidence="2" id="KW-0547">Nucleotide-binding</keyword>
<dbReference type="InterPro" id="IPR044672">
    <property type="entry name" value="MOCS2A"/>
</dbReference>
<comment type="similarity">
    <text evidence="4">Belongs to the MoaD family.</text>
</comment>
<protein>
    <recommendedName>
        <fullName evidence="5">Molybdopterin synthase sulfur carrier subunit</fullName>
    </recommendedName>
    <alternativeName>
        <fullName evidence="11">MPT synthase subunit 1</fullName>
    </alternativeName>
    <alternativeName>
        <fullName evidence="8">Molybdenum cofactor biosynthesis protein D</fullName>
    </alternativeName>
    <alternativeName>
        <fullName evidence="10">Molybdopterin-converting factor small subunit</fullName>
    </alternativeName>
    <alternativeName>
        <fullName evidence="9">Molybdopterin-converting factor subunit 1</fullName>
    </alternativeName>
    <alternativeName>
        <fullName evidence="12">Sulfur carrier protein MoaD</fullName>
    </alternativeName>
</protein>
<dbReference type="AlphaFoldDB" id="A0A3A9KAH6"/>
<name>A0A3A9KAH6_9BACI</name>
<dbReference type="PANTHER" id="PTHR33359">
    <property type="entry name" value="MOLYBDOPTERIN SYNTHASE SULFUR CARRIER SUBUNIT"/>
    <property type="match status" value="1"/>
</dbReference>
<dbReference type="NCBIfam" id="TIGR01682">
    <property type="entry name" value="moaD"/>
    <property type="match status" value="1"/>
</dbReference>
<sequence>MIKILLFAELEEKTGKRELSVSMEMTVEEIRKKLLKDYPHVTGLASAMAAVNEEFADESVKVRQGDLIAFIPPVSGG</sequence>
<accession>A0A3A9KAH6</accession>
<dbReference type="RefSeq" id="WP_110935088.1">
    <property type="nucleotide sequence ID" value="NZ_KZ614146.1"/>
</dbReference>
<evidence type="ECO:0000256" key="8">
    <source>
        <dbReference type="ARBA" id="ARBA00075076"/>
    </source>
</evidence>
<evidence type="ECO:0000313" key="14">
    <source>
        <dbReference type="Proteomes" id="UP000281498"/>
    </source>
</evidence>
<organism evidence="13 14">
    <name type="scientific">Salipaludibacillus neizhouensis</name>
    <dbReference type="NCBI Taxonomy" id="885475"/>
    <lineage>
        <taxon>Bacteria</taxon>
        <taxon>Bacillati</taxon>
        <taxon>Bacillota</taxon>
        <taxon>Bacilli</taxon>
        <taxon>Bacillales</taxon>
        <taxon>Bacillaceae</taxon>
    </lineage>
</organism>
<dbReference type="SUPFAM" id="SSF54285">
    <property type="entry name" value="MoaD/ThiS"/>
    <property type="match status" value="1"/>
</dbReference>
<evidence type="ECO:0000256" key="12">
    <source>
        <dbReference type="ARBA" id="ARBA00078992"/>
    </source>
</evidence>
<keyword evidence="14" id="KW-1185">Reference proteome</keyword>
<evidence type="ECO:0000256" key="5">
    <source>
        <dbReference type="ARBA" id="ARBA00024247"/>
    </source>
</evidence>
<gene>
    <name evidence="13" type="primary">moaD</name>
    <name evidence="13" type="ORF">CR203_10415</name>
</gene>
<evidence type="ECO:0000256" key="1">
    <source>
        <dbReference type="ARBA" id="ARBA00005046"/>
    </source>
</evidence>
<evidence type="ECO:0000313" key="13">
    <source>
        <dbReference type="EMBL" id="RKL67750.1"/>
    </source>
</evidence>
<evidence type="ECO:0000256" key="9">
    <source>
        <dbReference type="ARBA" id="ARBA00076711"/>
    </source>
</evidence>
<dbReference type="GO" id="GO:0000166">
    <property type="term" value="F:nucleotide binding"/>
    <property type="evidence" value="ECO:0007669"/>
    <property type="project" value="UniProtKB-KW"/>
</dbReference>
<dbReference type="PANTHER" id="PTHR33359:SF1">
    <property type="entry name" value="MOLYBDOPTERIN SYNTHASE SULFUR CARRIER SUBUNIT"/>
    <property type="match status" value="1"/>
</dbReference>
<dbReference type="InterPro" id="IPR003749">
    <property type="entry name" value="ThiS/MoaD-like"/>
</dbReference>
<dbReference type="UniPathway" id="UPA00344"/>
<comment type="subunit">
    <text evidence="7">Heterotetramer of 2 MoaD subunits and 2 MoaE subunits. Forms a stable heterotetrameric complex of 2 MoaD and 2 MoeB during adenylation of MoaD by MoeB. During catalysis MoaD shuttles between the two heterotetrameric complexes.</text>
</comment>
<evidence type="ECO:0000256" key="11">
    <source>
        <dbReference type="ARBA" id="ARBA00078020"/>
    </source>
</evidence>
<comment type="caution">
    <text evidence="13">The sequence shown here is derived from an EMBL/GenBank/DDBJ whole genome shotgun (WGS) entry which is preliminary data.</text>
</comment>
<dbReference type="Proteomes" id="UP000281498">
    <property type="component" value="Unassembled WGS sequence"/>
</dbReference>
<comment type="pathway">
    <text evidence="1">Cofactor biosynthesis; molybdopterin biosynthesis.</text>
</comment>
<dbReference type="Pfam" id="PF02597">
    <property type="entry name" value="ThiS"/>
    <property type="match status" value="1"/>
</dbReference>
<evidence type="ECO:0000256" key="10">
    <source>
        <dbReference type="ARBA" id="ARBA00077809"/>
    </source>
</evidence>
<proteinExistence type="inferred from homology"/>
<keyword evidence="3" id="KW-0501">Molybdenum cofactor biosynthesis</keyword>
<dbReference type="GO" id="GO:1990133">
    <property type="term" value="C:molybdopterin adenylyltransferase complex"/>
    <property type="evidence" value="ECO:0007669"/>
    <property type="project" value="TreeGrafter"/>
</dbReference>
<evidence type="ECO:0000256" key="4">
    <source>
        <dbReference type="ARBA" id="ARBA00024200"/>
    </source>
</evidence>
<dbReference type="GO" id="GO:0006777">
    <property type="term" value="P:Mo-molybdopterin cofactor biosynthetic process"/>
    <property type="evidence" value="ECO:0007669"/>
    <property type="project" value="UniProtKB-KW"/>
</dbReference>
<dbReference type="Gene3D" id="3.10.20.30">
    <property type="match status" value="1"/>
</dbReference>
<evidence type="ECO:0000256" key="2">
    <source>
        <dbReference type="ARBA" id="ARBA00022741"/>
    </source>
</evidence>
<dbReference type="InterPro" id="IPR012675">
    <property type="entry name" value="Beta-grasp_dom_sf"/>
</dbReference>
<dbReference type="EMBL" id="PDOE01000003">
    <property type="protein sequence ID" value="RKL67750.1"/>
    <property type="molecule type" value="Genomic_DNA"/>
</dbReference>
<dbReference type="CDD" id="cd00754">
    <property type="entry name" value="Ubl_MoaD"/>
    <property type="match status" value="1"/>
</dbReference>